<sequence length="35" mass="4004">MRAVQFLRKNYTYAEGGIPSFGEPIGFMEKLFFSA</sequence>
<reference evidence="1" key="1">
    <citation type="journal article" date="2017" name="Genome Biol. Evol.">
        <title>Comparative Genomics of Rhodococcus equi Virulence Plasmids Indicates Host-Driven Evolution of the vap Pathogenicity Island.</title>
        <authorList>
            <person name="MacArthur I."/>
            <person name="Anastasi E."/>
            <person name="Alvarez S."/>
            <person name="Scortti M."/>
            <person name="Vazquez-Boland J.A."/>
        </authorList>
    </citation>
    <scope>NUCLEOTIDE SEQUENCE</scope>
    <source>
        <strain evidence="1">PAM1572</strain>
        <plasmid evidence="1">pVAPN1572</plasmid>
    </source>
</reference>
<geneLocation type="plasmid" evidence="1">
    <name>pVAPN1572</name>
</geneLocation>
<protein>
    <submittedName>
        <fullName evidence="1">Uncharacterized protein</fullName>
    </submittedName>
</protein>
<organism evidence="1">
    <name type="scientific">Rhodococcus hoagii</name>
    <name type="common">Corynebacterium equii</name>
    <dbReference type="NCBI Taxonomy" id="43767"/>
    <lineage>
        <taxon>Bacteria</taxon>
        <taxon>Bacillati</taxon>
        <taxon>Actinomycetota</taxon>
        <taxon>Actinomycetes</taxon>
        <taxon>Mycobacteriales</taxon>
        <taxon>Nocardiaceae</taxon>
        <taxon>Prescottella</taxon>
    </lineage>
</organism>
<name>A0A1Z1UXD8_RHOHA</name>
<gene>
    <name evidence="1" type="ORF">pVAPN1572_0742</name>
</gene>
<keyword evidence="1" id="KW-0614">Plasmid</keyword>
<dbReference type="EMBL" id="KX443401">
    <property type="protein sequence ID" value="ARX60114.1"/>
    <property type="molecule type" value="Genomic_DNA"/>
</dbReference>
<evidence type="ECO:0000313" key="1">
    <source>
        <dbReference type="EMBL" id="ARX60114.1"/>
    </source>
</evidence>
<proteinExistence type="predicted"/>
<accession>A0A1Z1UXD8</accession>
<dbReference type="AlphaFoldDB" id="A0A1Z1UXD8"/>